<name>A0ABS6YE90_9BACT</name>
<evidence type="ECO:0000313" key="2">
    <source>
        <dbReference type="EMBL" id="MBW4769881.1"/>
    </source>
</evidence>
<protein>
    <submittedName>
        <fullName evidence="2">Glycosyltransferase family 2 protein</fullName>
    </submittedName>
</protein>
<dbReference type="Proteomes" id="UP000788426">
    <property type="component" value="Unassembled WGS sequence"/>
</dbReference>
<dbReference type="PANTHER" id="PTHR43179:SF7">
    <property type="entry name" value="RHAMNOSYLTRANSFERASE WBBL"/>
    <property type="match status" value="1"/>
</dbReference>
<dbReference type="Pfam" id="PF00535">
    <property type="entry name" value="Glycos_transf_2"/>
    <property type="match status" value="1"/>
</dbReference>
<accession>A0ABS6YE90</accession>
<evidence type="ECO:0000259" key="1">
    <source>
        <dbReference type="Pfam" id="PF00535"/>
    </source>
</evidence>
<evidence type="ECO:0000313" key="3">
    <source>
        <dbReference type="Proteomes" id="UP000788426"/>
    </source>
</evidence>
<comment type="caution">
    <text evidence="2">The sequence shown here is derived from an EMBL/GenBank/DDBJ whole genome shotgun (WGS) entry which is preliminary data.</text>
</comment>
<reference evidence="2 3" key="1">
    <citation type="submission" date="2021-07" db="EMBL/GenBank/DDBJ databases">
        <title>Genomic diversity and antimicrobial resistance of Prevotella spp. isolated from chronic lung disease airways.</title>
        <authorList>
            <person name="Webb K.A."/>
            <person name="Olagoke O.S."/>
            <person name="Baird T."/>
            <person name="Neill J."/>
            <person name="Pham A."/>
            <person name="Wells T.J."/>
            <person name="Ramsay K.A."/>
            <person name="Bell S.C."/>
            <person name="Sarovich D.S."/>
            <person name="Price E.P."/>
        </authorList>
    </citation>
    <scope>NUCLEOTIDE SEQUENCE [LARGE SCALE GENOMIC DNA]</scope>
    <source>
        <strain evidence="2 3">SCHI0011.S.12</strain>
    </source>
</reference>
<gene>
    <name evidence="2" type="ORF">KZO38_08935</name>
</gene>
<feature type="domain" description="Glycosyltransferase 2-like" evidence="1">
    <location>
        <begin position="5"/>
        <end position="190"/>
    </location>
</feature>
<keyword evidence="3" id="KW-1185">Reference proteome</keyword>
<dbReference type="RefSeq" id="WP_219482004.1">
    <property type="nucleotide sequence ID" value="NZ_JABZTH010000011.1"/>
</dbReference>
<organism evidence="2 3">
    <name type="scientific">Hoylesella nanceiensis</name>
    <dbReference type="NCBI Taxonomy" id="425941"/>
    <lineage>
        <taxon>Bacteria</taxon>
        <taxon>Pseudomonadati</taxon>
        <taxon>Bacteroidota</taxon>
        <taxon>Bacteroidia</taxon>
        <taxon>Bacteroidales</taxon>
        <taxon>Prevotellaceae</taxon>
        <taxon>Hoylesella</taxon>
    </lineage>
</organism>
<dbReference type="PANTHER" id="PTHR43179">
    <property type="entry name" value="RHAMNOSYLTRANSFERASE WBBL"/>
    <property type="match status" value="1"/>
</dbReference>
<dbReference type="InterPro" id="IPR001173">
    <property type="entry name" value="Glyco_trans_2-like"/>
</dbReference>
<dbReference type="CDD" id="cd04186">
    <property type="entry name" value="GT_2_like_c"/>
    <property type="match status" value="1"/>
</dbReference>
<sequence>MKKLSVIIVNYNVKHYLEQCLNALMKALSNIDAEVFVVDNHSSDDSVQYLTPRFPSVSFISSKHNLGFSRGNNLAIEKSSGEYVLLLNPDTIVTEDSIADVLQFMDKHTKTGGVGVRMLKSDGTYALESRRGLPTPLTAFYKMSGLCAKYPTHKKFGKYYMGYLSWDKPEQIEVMSGAFCMLRRSALDKVGLLDQDFFMYGEDIDLSYRLLKGGYENWYYPADILHYKGESTQKTSFKYVHVFYEAMLIFFKKHYGGSSFFFSFPIKVAIYSKAFIALIGMQVHNIKKSLGLLRVKPCKQDLYIIIGEKEMIEKCSAKAQQYGLEIQTVEGNEQSLPDGHAHLSLPNNQTIYVVYDVNAYSYQHILDLFKQHSAENISLGTYDKRSDVIITQEDVFV</sequence>
<dbReference type="EMBL" id="JAHXCT010000006">
    <property type="protein sequence ID" value="MBW4769881.1"/>
    <property type="molecule type" value="Genomic_DNA"/>
</dbReference>
<proteinExistence type="predicted"/>